<keyword evidence="1" id="KW-0687">Ribonucleoprotein</keyword>
<evidence type="ECO:0000313" key="1">
    <source>
        <dbReference type="EMBL" id="AKI31050.1"/>
    </source>
</evidence>
<dbReference type="AlphaFoldDB" id="A0A0H3W2A1"/>
<keyword evidence="1" id="KW-0689">Ribosomal protein</keyword>
<keyword evidence="1" id="KW-0150">Chloroplast</keyword>
<reference evidence="1" key="1">
    <citation type="journal article" date="2015" name="Am. J. Bot.">
        <title>Comparison of nuclear, plastid, and mitochondrial phylogenies and the origin of wild octoploid strawberry species.</title>
        <authorList>
            <person name="Govindarajulu R."/>
            <person name="Parks M."/>
            <person name="Tennessen J.A."/>
            <person name="Liston A."/>
            <person name="Ashman T.L."/>
        </authorList>
    </citation>
    <scope>NUCLEOTIDE SEQUENCE</scope>
    <source>
        <strain evidence="1">MRD60</strain>
    </source>
</reference>
<dbReference type="EMBL" id="KP718886">
    <property type="protein sequence ID" value="AKI31050.1"/>
    <property type="molecule type" value="Genomic_DNA"/>
</dbReference>
<organism evidence="1">
    <name type="scientific">Fragaria vesca subsp. bracteata</name>
    <dbReference type="NCBI Taxonomy" id="157670"/>
    <lineage>
        <taxon>Eukaryota</taxon>
        <taxon>Viridiplantae</taxon>
        <taxon>Streptophyta</taxon>
        <taxon>Embryophyta</taxon>
        <taxon>Tracheophyta</taxon>
        <taxon>Spermatophyta</taxon>
        <taxon>Magnoliopsida</taxon>
        <taxon>eudicotyledons</taxon>
        <taxon>Gunneridae</taxon>
        <taxon>Pentapetalae</taxon>
        <taxon>rosids</taxon>
        <taxon>fabids</taxon>
        <taxon>Rosales</taxon>
        <taxon>Rosaceae</taxon>
        <taxon>Rosoideae</taxon>
        <taxon>Potentilleae</taxon>
        <taxon>Fragariinae</taxon>
        <taxon>Fragaria</taxon>
    </lineage>
</organism>
<accession>A0A0H3W2A1</accession>
<keyword evidence="1" id="KW-0934">Plastid</keyword>
<reference evidence="1" key="2">
    <citation type="submission" date="2015-01" db="EMBL/GenBank/DDBJ databases">
        <authorList>
            <person name="Govindarajulu r."/>
            <person name="Parks M."/>
            <person name="Tennessen J.A."/>
            <person name="Liston A."/>
            <person name="Ashman T.-L."/>
        </authorList>
    </citation>
    <scope>NUCLEOTIDE SEQUENCE</scope>
    <source>
        <strain evidence="1">MRD60</strain>
    </source>
</reference>
<gene>
    <name evidence="1" type="primary">rps16</name>
</gene>
<dbReference type="GO" id="GO:0005840">
    <property type="term" value="C:ribosome"/>
    <property type="evidence" value="ECO:0007669"/>
    <property type="project" value="UniProtKB-KW"/>
</dbReference>
<protein>
    <submittedName>
        <fullName evidence="1">Ribosomal protein S16</fullName>
    </submittedName>
</protein>
<sequence length="39" mass="4478">MMSSQEHFHSYIIYIKMVDVRLHSGSCPSSRTLLSTTSF</sequence>
<geneLocation type="chloroplast" evidence="1"/>
<name>A0A0H3W2A1_FRAVE</name>
<proteinExistence type="predicted"/>